<evidence type="ECO:0000259" key="5">
    <source>
        <dbReference type="PROSITE" id="PS50075"/>
    </source>
</evidence>
<keyword evidence="1" id="KW-0596">Phosphopantetheine</keyword>
<evidence type="ECO:0000256" key="1">
    <source>
        <dbReference type="ARBA" id="ARBA00022450"/>
    </source>
</evidence>
<evidence type="ECO:0000313" key="6">
    <source>
        <dbReference type="EMBL" id="CAF9940429.1"/>
    </source>
</evidence>
<dbReference type="Pfam" id="PF00668">
    <property type="entry name" value="Condensation"/>
    <property type="match status" value="1"/>
</dbReference>
<accession>A0A8H3PHI6</accession>
<reference evidence="6" key="1">
    <citation type="submission" date="2021-03" db="EMBL/GenBank/DDBJ databases">
        <authorList>
            <person name="Tagirdzhanova G."/>
        </authorList>
    </citation>
    <scope>NUCLEOTIDE SEQUENCE</scope>
</reference>
<dbReference type="InterPro" id="IPR009081">
    <property type="entry name" value="PP-bd_ACP"/>
</dbReference>
<dbReference type="GO" id="GO:0043041">
    <property type="term" value="P:amino acid activation for nonribosomal peptide biosynthetic process"/>
    <property type="evidence" value="ECO:0007669"/>
    <property type="project" value="TreeGrafter"/>
</dbReference>
<evidence type="ECO:0000256" key="2">
    <source>
        <dbReference type="ARBA" id="ARBA00022553"/>
    </source>
</evidence>
<protein>
    <submittedName>
        <fullName evidence="6">Non-ribosomal peptide synthetase</fullName>
    </submittedName>
</protein>
<dbReference type="Proteomes" id="UP000664203">
    <property type="component" value="Unassembled WGS sequence"/>
</dbReference>
<dbReference type="Pfam" id="PF00550">
    <property type="entry name" value="PP-binding"/>
    <property type="match status" value="1"/>
</dbReference>
<evidence type="ECO:0000313" key="7">
    <source>
        <dbReference type="Proteomes" id="UP000664203"/>
    </source>
</evidence>
<dbReference type="OrthoDB" id="416786at2759"/>
<keyword evidence="7" id="KW-1185">Reference proteome</keyword>
<dbReference type="PANTHER" id="PTHR45527">
    <property type="entry name" value="NONRIBOSOMAL PEPTIDE SYNTHETASE"/>
    <property type="match status" value="1"/>
</dbReference>
<evidence type="ECO:0000256" key="4">
    <source>
        <dbReference type="ARBA" id="ARBA00029454"/>
    </source>
</evidence>
<proteinExistence type="inferred from homology"/>
<sequence>MTVPNVLQQCWAIALGLDAGDINNDDNFFDLGGDSVQAIRLAEVARERHLKLDVETVFNHPDFQDMLANAGTVATTDSPSDAPSQGQLNAATVRACADTCGVRSVLIEDIFPTVALQDWFLEEHIHRGAWLIQLVFELRGTRDTALVCKAFDTIHAKNQIWRTRLVQVDGEVVQVVLKDPVVWHNAMDLEEYKARDSAVRMGFGQPLVRYAVVKEPDKTFLVWTCHHSLMDAWTRRMLFDDLESYLADPIAFTAKPDRPPFKNLVDYWRSFNIEANALLEKYYAELPHTRTLYIVPDGYTAYCKDSVTRNIFIERPTKNPITFSTMAQAAFALTIGQMTGSHEITLHSVRGSRAISKPGAESIMGPMASLVLQHVSLPPEEPISTVLRSIQNTSTRMLKHEPFHTKYVLRQPGHENHILFDWLMPGSDFSSRVAEHPVGNGKACLGVMQELYPNPQSLTCVFKVYDNGDHLKVFSAFDDHLLSASLIEEMLDLFAAKLRSICQGQGMSVESLMT</sequence>
<dbReference type="Gene3D" id="3.30.559.30">
    <property type="entry name" value="Nonribosomal peptide synthetase, condensation domain"/>
    <property type="match status" value="1"/>
</dbReference>
<dbReference type="GO" id="GO:0031177">
    <property type="term" value="F:phosphopantetheine binding"/>
    <property type="evidence" value="ECO:0007669"/>
    <property type="project" value="TreeGrafter"/>
</dbReference>
<keyword evidence="3" id="KW-0436">Ligase</keyword>
<keyword evidence="2" id="KW-0597">Phosphoprotein</keyword>
<evidence type="ECO:0000256" key="3">
    <source>
        <dbReference type="ARBA" id="ARBA00022598"/>
    </source>
</evidence>
<dbReference type="Gene3D" id="3.30.559.10">
    <property type="entry name" value="Chloramphenicol acetyltransferase-like domain"/>
    <property type="match status" value="1"/>
</dbReference>
<dbReference type="InterPro" id="IPR036736">
    <property type="entry name" value="ACP-like_sf"/>
</dbReference>
<dbReference type="SUPFAM" id="SSF47336">
    <property type="entry name" value="ACP-like"/>
    <property type="match status" value="1"/>
</dbReference>
<gene>
    <name evidence="6" type="primary">NPS6_2</name>
    <name evidence="6" type="ORF">ALECFALPRED_008670</name>
</gene>
<dbReference type="AlphaFoldDB" id="A0A8H3PHI6"/>
<dbReference type="PROSITE" id="PS50075">
    <property type="entry name" value="CARRIER"/>
    <property type="match status" value="1"/>
</dbReference>
<dbReference type="EMBL" id="CAJPDR010000602">
    <property type="protein sequence ID" value="CAF9940429.1"/>
    <property type="molecule type" value="Genomic_DNA"/>
</dbReference>
<dbReference type="Gene3D" id="1.10.1200.10">
    <property type="entry name" value="ACP-like"/>
    <property type="match status" value="1"/>
</dbReference>
<dbReference type="InterPro" id="IPR023213">
    <property type="entry name" value="CAT-like_dom_sf"/>
</dbReference>
<dbReference type="GO" id="GO:0044550">
    <property type="term" value="P:secondary metabolite biosynthetic process"/>
    <property type="evidence" value="ECO:0007669"/>
    <property type="project" value="TreeGrafter"/>
</dbReference>
<dbReference type="GO" id="GO:0005737">
    <property type="term" value="C:cytoplasm"/>
    <property type="evidence" value="ECO:0007669"/>
    <property type="project" value="TreeGrafter"/>
</dbReference>
<comment type="similarity">
    <text evidence="4">Belongs to the NRP synthetase family.</text>
</comment>
<feature type="domain" description="Carrier" evidence="5">
    <location>
        <begin position="1"/>
        <end position="74"/>
    </location>
</feature>
<comment type="caution">
    <text evidence="6">The sequence shown here is derived from an EMBL/GenBank/DDBJ whole genome shotgun (WGS) entry which is preliminary data.</text>
</comment>
<dbReference type="SUPFAM" id="SSF52777">
    <property type="entry name" value="CoA-dependent acyltransferases"/>
    <property type="match status" value="2"/>
</dbReference>
<name>A0A8H3PHI6_9LECA</name>
<dbReference type="InterPro" id="IPR001242">
    <property type="entry name" value="Condensation_dom"/>
</dbReference>
<dbReference type="GO" id="GO:0016874">
    <property type="term" value="F:ligase activity"/>
    <property type="evidence" value="ECO:0007669"/>
    <property type="project" value="UniProtKB-KW"/>
</dbReference>
<dbReference type="PANTHER" id="PTHR45527:SF11">
    <property type="entry name" value="NONRIBOSOMAL PEPTIDE SYNTHETASE 5"/>
    <property type="match status" value="1"/>
</dbReference>
<organism evidence="6 7">
    <name type="scientific">Alectoria fallacina</name>
    <dbReference type="NCBI Taxonomy" id="1903189"/>
    <lineage>
        <taxon>Eukaryota</taxon>
        <taxon>Fungi</taxon>
        <taxon>Dikarya</taxon>
        <taxon>Ascomycota</taxon>
        <taxon>Pezizomycotina</taxon>
        <taxon>Lecanoromycetes</taxon>
        <taxon>OSLEUM clade</taxon>
        <taxon>Lecanoromycetidae</taxon>
        <taxon>Lecanorales</taxon>
        <taxon>Lecanorineae</taxon>
        <taxon>Parmeliaceae</taxon>
        <taxon>Alectoria</taxon>
    </lineage>
</organism>